<feature type="domain" description="N-acetyltransferase" evidence="1">
    <location>
        <begin position="3"/>
        <end position="166"/>
    </location>
</feature>
<sequence length="177" mass="19113">MTVSVRPSREADTPAITRIYAGEVTSGFATFEEIAPDAQEMADRRAALLHAGMPYLVAVRDSVVIGYAYAGPWRARPAYRHSVETSVYVAPECRGLGAGRALMSDLIARCEAGGWRQMVAVIGDSGNAASIALHGRLGFRDVGTLRAIGFKHGRWVDTVIMQRPLGRGDGDPPERPF</sequence>
<dbReference type="OrthoDB" id="5459937at2"/>
<keyword evidence="2" id="KW-0808">Transferase</keyword>
<gene>
    <name evidence="2" type="primary">yncA</name>
    <name evidence="2" type="ORF">JSE7799_03065</name>
</gene>
<dbReference type="STRING" id="313367.JSE7799_03065"/>
<reference evidence="2 3" key="1">
    <citation type="submission" date="2015-09" db="EMBL/GenBank/DDBJ databases">
        <authorList>
            <person name="Jackson K.R."/>
            <person name="Lunt B.L."/>
            <person name="Fisher J.N.B."/>
            <person name="Gardner A.V."/>
            <person name="Bailey M.E."/>
            <person name="Deus L.M."/>
            <person name="Earl A.S."/>
            <person name="Gibby P.D."/>
            <person name="Hartmann K.A."/>
            <person name="Liu J.E."/>
            <person name="Manci A.M."/>
            <person name="Nielsen D.A."/>
            <person name="Solomon M.B."/>
            <person name="Breakwell D.P."/>
            <person name="Burnett S.H."/>
            <person name="Grose J.H."/>
        </authorList>
    </citation>
    <scope>NUCLEOTIDE SEQUENCE [LARGE SCALE GENOMIC DNA]</scope>
    <source>
        <strain evidence="2 3">CECT 7799</strain>
    </source>
</reference>
<keyword evidence="2" id="KW-0012">Acyltransferase</keyword>
<proteinExistence type="predicted"/>
<keyword evidence="3" id="KW-1185">Reference proteome</keyword>
<dbReference type="GO" id="GO:0016747">
    <property type="term" value="F:acyltransferase activity, transferring groups other than amino-acyl groups"/>
    <property type="evidence" value="ECO:0007669"/>
    <property type="project" value="InterPro"/>
</dbReference>
<dbReference type="PANTHER" id="PTHR43072:SF8">
    <property type="entry name" value="ACYLTRANSFERASE FABY-RELATED"/>
    <property type="match status" value="1"/>
</dbReference>
<protein>
    <submittedName>
        <fullName evidence="2">N-acyltransferase YncA</fullName>
        <ecNumber evidence="2">2.3.1.-</ecNumber>
    </submittedName>
</protein>
<evidence type="ECO:0000313" key="3">
    <source>
        <dbReference type="Proteomes" id="UP000049455"/>
    </source>
</evidence>
<dbReference type="CDD" id="cd04301">
    <property type="entry name" value="NAT_SF"/>
    <property type="match status" value="1"/>
</dbReference>
<dbReference type="Pfam" id="PF00583">
    <property type="entry name" value="Acetyltransf_1"/>
    <property type="match status" value="1"/>
</dbReference>
<accession>A0A0M7BEL0</accession>
<dbReference type="AlphaFoldDB" id="A0A0M7BEL0"/>
<name>A0A0M7BEL0_9RHOB</name>
<dbReference type="PROSITE" id="PS51186">
    <property type="entry name" value="GNAT"/>
    <property type="match status" value="1"/>
</dbReference>
<dbReference type="RefSeq" id="WP_055664394.1">
    <property type="nucleotide sequence ID" value="NZ_CYPR01000203.1"/>
</dbReference>
<evidence type="ECO:0000259" key="1">
    <source>
        <dbReference type="PROSITE" id="PS51186"/>
    </source>
</evidence>
<dbReference type="PANTHER" id="PTHR43072">
    <property type="entry name" value="N-ACETYLTRANSFERASE"/>
    <property type="match status" value="1"/>
</dbReference>
<dbReference type="Proteomes" id="UP000049455">
    <property type="component" value="Unassembled WGS sequence"/>
</dbReference>
<dbReference type="EC" id="2.3.1.-" evidence="2"/>
<dbReference type="InterPro" id="IPR000182">
    <property type="entry name" value="GNAT_dom"/>
</dbReference>
<organism evidence="2 3">
    <name type="scientific">Jannaschia seosinensis</name>
    <dbReference type="NCBI Taxonomy" id="313367"/>
    <lineage>
        <taxon>Bacteria</taxon>
        <taxon>Pseudomonadati</taxon>
        <taxon>Pseudomonadota</taxon>
        <taxon>Alphaproteobacteria</taxon>
        <taxon>Rhodobacterales</taxon>
        <taxon>Roseobacteraceae</taxon>
        <taxon>Jannaschia</taxon>
    </lineage>
</organism>
<dbReference type="EMBL" id="CYPR01000203">
    <property type="protein sequence ID" value="CUH40333.1"/>
    <property type="molecule type" value="Genomic_DNA"/>
</dbReference>
<dbReference type="Gene3D" id="3.40.630.30">
    <property type="match status" value="1"/>
</dbReference>
<evidence type="ECO:0000313" key="2">
    <source>
        <dbReference type="EMBL" id="CUH40333.1"/>
    </source>
</evidence>
<dbReference type="SUPFAM" id="SSF55729">
    <property type="entry name" value="Acyl-CoA N-acyltransferases (Nat)"/>
    <property type="match status" value="1"/>
</dbReference>
<dbReference type="InterPro" id="IPR016181">
    <property type="entry name" value="Acyl_CoA_acyltransferase"/>
</dbReference>